<evidence type="ECO:0000313" key="2">
    <source>
        <dbReference type="Proteomes" id="UP000245870"/>
    </source>
</evidence>
<dbReference type="RefSeq" id="WP_133241900.1">
    <property type="nucleotide sequence ID" value="NZ_CAMQYP010000062.1"/>
</dbReference>
<accession>A0A2U0TK70</accession>
<evidence type="ECO:0000313" key="1">
    <source>
        <dbReference type="EMBL" id="PVX43999.1"/>
    </source>
</evidence>
<evidence type="ECO:0008006" key="3">
    <source>
        <dbReference type="Google" id="ProtNLM"/>
    </source>
</evidence>
<organism evidence="1 2">
    <name type="scientific">Hallella colorans</name>
    <dbReference type="NCBI Taxonomy" id="1703337"/>
    <lineage>
        <taxon>Bacteria</taxon>
        <taxon>Pseudomonadati</taxon>
        <taxon>Bacteroidota</taxon>
        <taxon>Bacteroidia</taxon>
        <taxon>Bacteroidales</taxon>
        <taxon>Prevotellaceae</taxon>
        <taxon>Hallella</taxon>
    </lineage>
</organism>
<dbReference type="PROSITE" id="PS51257">
    <property type="entry name" value="PROKAR_LIPOPROTEIN"/>
    <property type="match status" value="1"/>
</dbReference>
<sequence length="149" mass="17114">MNKLFILLLGTIFASCNNSYKDRANNLIAASDRYHTIGAVDRLDSVISYKEPFMMRCSALQMLWYADSVMKANKYHVTKEQDKEFRSNADMINKLRIEAAQKELELELSGIKETFVGYSATKKTSNGKAIIYFDDEIKRILGVEYDCKE</sequence>
<comment type="caution">
    <text evidence="1">The sequence shown here is derived from an EMBL/GenBank/DDBJ whole genome shotgun (WGS) entry which is preliminary data.</text>
</comment>
<gene>
    <name evidence="1" type="ORF">C7379_1345</name>
</gene>
<reference evidence="1 2" key="1">
    <citation type="submission" date="2018-05" db="EMBL/GenBank/DDBJ databases">
        <title>Genomic Encyclopedia of Type Strains, Phase IV (KMG-IV): sequencing the most valuable type-strain genomes for metagenomic binning, comparative biology and taxonomic classification.</title>
        <authorList>
            <person name="Goeker M."/>
        </authorList>
    </citation>
    <scope>NUCLEOTIDE SEQUENCE [LARGE SCALE GENOMIC DNA]</scope>
    <source>
        <strain evidence="1 2">DSM 100333</strain>
    </source>
</reference>
<dbReference type="AlphaFoldDB" id="A0A2U0TK70"/>
<dbReference type="EMBL" id="QENY01000034">
    <property type="protein sequence ID" value="PVX43999.1"/>
    <property type="molecule type" value="Genomic_DNA"/>
</dbReference>
<dbReference type="Proteomes" id="UP000245870">
    <property type="component" value="Unassembled WGS sequence"/>
</dbReference>
<keyword evidence="2" id="KW-1185">Reference proteome</keyword>
<name>A0A2U0TK70_9BACT</name>
<protein>
    <recommendedName>
        <fullName evidence="3">Lipoprotein</fullName>
    </recommendedName>
</protein>
<proteinExistence type="predicted"/>